<evidence type="ECO:0000256" key="1">
    <source>
        <dbReference type="SAM" id="Phobius"/>
    </source>
</evidence>
<feature type="transmembrane region" description="Helical" evidence="1">
    <location>
        <begin position="308"/>
        <end position="329"/>
    </location>
</feature>
<dbReference type="AlphaFoldDB" id="B8D244"/>
<feature type="transmembrane region" description="Helical" evidence="1">
    <location>
        <begin position="16"/>
        <end position="42"/>
    </location>
</feature>
<proteinExistence type="predicted"/>
<dbReference type="PANTHER" id="PTHR37814">
    <property type="entry name" value="CONSERVED MEMBRANE PROTEIN"/>
    <property type="match status" value="1"/>
</dbReference>
<gene>
    <name evidence="2" type="ordered locus">Hore_05130</name>
</gene>
<evidence type="ECO:0000313" key="2">
    <source>
        <dbReference type="EMBL" id="ACL69271.1"/>
    </source>
</evidence>
<reference evidence="2 3" key="1">
    <citation type="journal article" date="2009" name="PLoS ONE">
        <title>Genome analysis of the anaerobic thermohalophilic bacterium Halothermothrix orenii.</title>
        <authorList>
            <person name="Mavromatis K."/>
            <person name="Ivanova N."/>
            <person name="Anderson I."/>
            <person name="Lykidis A."/>
            <person name="Hooper S.D."/>
            <person name="Sun H."/>
            <person name="Kunin V."/>
            <person name="Lapidus A."/>
            <person name="Hugenholtz P."/>
            <person name="Patel B."/>
            <person name="Kyrpides N.C."/>
        </authorList>
    </citation>
    <scope>NUCLEOTIDE SEQUENCE [LARGE SCALE GENOMIC DNA]</scope>
    <source>
        <strain evidence="3">H 168 / OCM 544 / DSM 9562</strain>
    </source>
</reference>
<dbReference type="InterPro" id="IPR038728">
    <property type="entry name" value="YkvI-like"/>
</dbReference>
<feature type="transmembrane region" description="Helical" evidence="1">
    <location>
        <begin position="169"/>
        <end position="191"/>
    </location>
</feature>
<protein>
    <submittedName>
        <fullName evidence="2">Uncharacterized membrane protein</fullName>
    </submittedName>
</protein>
<keyword evidence="1" id="KW-1133">Transmembrane helix</keyword>
<organism evidence="2 3">
    <name type="scientific">Halothermothrix orenii (strain H 168 / OCM 544 / DSM 9562)</name>
    <dbReference type="NCBI Taxonomy" id="373903"/>
    <lineage>
        <taxon>Bacteria</taxon>
        <taxon>Bacillati</taxon>
        <taxon>Bacillota</taxon>
        <taxon>Clostridia</taxon>
        <taxon>Halanaerobiales</taxon>
        <taxon>Halothermotrichaceae</taxon>
        <taxon>Halothermothrix</taxon>
    </lineage>
</organism>
<dbReference type="HOGENOM" id="CLU_043930_0_0_9"/>
<feature type="transmembrane region" description="Helical" evidence="1">
    <location>
        <begin position="247"/>
        <end position="271"/>
    </location>
</feature>
<keyword evidence="1" id="KW-0812">Transmembrane</keyword>
<name>B8D244_HALOH</name>
<dbReference type="PANTHER" id="PTHR37814:SF1">
    <property type="entry name" value="MEMBRANE PROTEIN"/>
    <property type="match status" value="1"/>
</dbReference>
<keyword evidence="3" id="KW-1185">Reference proteome</keyword>
<dbReference type="STRING" id="373903.Hore_05130"/>
<dbReference type="KEGG" id="hor:Hore_05130"/>
<feature type="transmembrane region" description="Helical" evidence="1">
    <location>
        <begin position="283"/>
        <end position="302"/>
    </location>
</feature>
<accession>B8D244</accession>
<sequence>MVGAGFASGQEVLQFFGFYGLGGFGGLVLTIMLFVIYGYIILSLGREYRARSHLEVIRYAGGRWLSKVIDGVITFFLFGALTAMVAGSGAIFLEQFGIPSLWGNIAMIGASILTTLFGIGGVISAISFVVPLLLTGVFLATIASVIGALPVNIADLHQALPGRAPVPHWALSSVVYASYNIVLAVAVLAPLGSRVNDKRKLKYGAIFGGVGLGLGAMFILLAILLNIPRVLEYEIPMIYVAGNFAPWFQLVYSGILLAEIYTTAVGNLYGFVARLTDPEGKKYRTYIILTGVAAFITSQLGFSNLVRYLYPAVGYAGLLLLGGLTLGMYRRVRNR</sequence>
<feature type="transmembrane region" description="Helical" evidence="1">
    <location>
        <begin position="68"/>
        <end position="93"/>
    </location>
</feature>
<dbReference type="EMBL" id="CP001098">
    <property type="protein sequence ID" value="ACL69271.1"/>
    <property type="molecule type" value="Genomic_DNA"/>
</dbReference>
<dbReference type="Proteomes" id="UP000000719">
    <property type="component" value="Chromosome"/>
</dbReference>
<dbReference type="eggNOG" id="COG3949">
    <property type="taxonomic scope" value="Bacteria"/>
</dbReference>
<keyword evidence="1" id="KW-0472">Membrane</keyword>
<feature type="transmembrane region" description="Helical" evidence="1">
    <location>
        <begin position="105"/>
        <end position="123"/>
    </location>
</feature>
<feature type="transmembrane region" description="Helical" evidence="1">
    <location>
        <begin position="130"/>
        <end position="149"/>
    </location>
</feature>
<feature type="transmembrane region" description="Helical" evidence="1">
    <location>
        <begin position="203"/>
        <end position="227"/>
    </location>
</feature>
<dbReference type="RefSeq" id="WP_012635459.1">
    <property type="nucleotide sequence ID" value="NC_011899.1"/>
</dbReference>
<evidence type="ECO:0000313" key="3">
    <source>
        <dbReference type="Proteomes" id="UP000000719"/>
    </source>
</evidence>